<gene>
    <name evidence="1" type="ORF">SCNU_14601</name>
</gene>
<accession>F1YLX6</accession>
<reference evidence="1 2" key="1">
    <citation type="journal article" date="2011" name="J. Bacteriol.">
        <title>Draft Genome Sequence of Gordonia neofelifaecis NRRL B-59395, a Cholesterol-Degrading Actinomycete.</title>
        <authorList>
            <person name="Ge F."/>
            <person name="Li W."/>
            <person name="Chen G."/>
            <person name="Liu Y."/>
            <person name="Zhang G."/>
            <person name="Yong B."/>
            <person name="Wang Q."/>
            <person name="Wang N."/>
            <person name="Huang Z."/>
            <person name="Li W."/>
            <person name="Wang J."/>
            <person name="Wu C."/>
            <person name="Xie Q."/>
            <person name="Liu G."/>
        </authorList>
    </citation>
    <scope>NUCLEOTIDE SEQUENCE [LARGE SCALE GENOMIC DNA]</scope>
    <source>
        <strain evidence="1 2">NRRL B-59395</strain>
    </source>
</reference>
<keyword evidence="2" id="KW-1185">Reference proteome</keyword>
<evidence type="ECO:0000313" key="2">
    <source>
        <dbReference type="Proteomes" id="UP000035065"/>
    </source>
</evidence>
<dbReference type="Proteomes" id="UP000035065">
    <property type="component" value="Unassembled WGS sequence"/>
</dbReference>
<organism evidence="1 2">
    <name type="scientific">Gordonia neofelifaecis NRRL B-59395</name>
    <dbReference type="NCBI Taxonomy" id="644548"/>
    <lineage>
        <taxon>Bacteria</taxon>
        <taxon>Bacillati</taxon>
        <taxon>Actinomycetota</taxon>
        <taxon>Actinomycetes</taxon>
        <taxon>Mycobacteriales</taxon>
        <taxon>Gordoniaceae</taxon>
        <taxon>Gordonia</taxon>
    </lineage>
</organism>
<dbReference type="InterPro" id="IPR036890">
    <property type="entry name" value="HATPase_C_sf"/>
</dbReference>
<evidence type="ECO:0008006" key="3">
    <source>
        <dbReference type="Google" id="ProtNLM"/>
    </source>
</evidence>
<sequence length="911" mass="96033">MALPEPDPADPFGTADLRRATLRGWQSSPTRLAEDAAAEAELLEIGYRDRLFTELIANAADAASAAGIVGHVAVWADGRSVHVANTGAPLTAAGVRSLTALRVSPKHGDDGTTVGRFGMGFRATSLAPRVVVASTSGSIEFDAARTRDAVAAVAADAALDRLPAQRLAWPSDASPSPGFDTEVILAVDDDVAGELVAAAAGQAPDLLLELQAIDRIVVGAHTFERRDDTDTVVVSRDGVEHRRWLIARTERTRWLASVRDGRVVPLGRDVLRSPTATDIELTLPARVIADLPLTPDRRELHPDADIAAAAAGYPELVALAPDDQKQVLVPPPALPAGGVDGVLREAVRSELAVAQWVPSATGEALSPDRTWVFPGITAELAELLSEVLEPLAHPDVSDRVTASLLVGLGAREIGLADVAELLSGSSGADHDWWARLYAALSGFVPDARAAEELATLPVPRADGRMHVGGRGLFLIDGLEELADPPVVSWVPTVAPDAYDPLLERLGLTRISPEQALALPELAAAIDDSDDDVLVDAVLRILGLPHAGTAPADLGSLELRGADGDHWPADELLLPDSPLAQVLVADSPFGTVADEVVERYGRDALRRLGVGWGFTVVHDPAPVAPEHDLPDEEEWWDSHEVPPDELHAVRDLDLVDPARWPAALELLASDDHTAPLLTGGYTRWWLRRYAEIDGVPLRRLRGVDDVGLRGLLDPVQVPVAAAGLLAGPAPDDAADASDRLAALADPDRAVPSGVAVGAHAALVAAVVDGAFRVADVDPPDRLRTVAGTTTDDPVVIGAPWWVDVIPPERAVLPGLPPDSAAAAVLADLVDAPTADAVCQVLPDPGGDAVDADSAEAVRLLAAAGLTTARQVRIHDDLHVEITDDDRTRRQRIPRWVTDDGVVHLSRGRSGHT</sequence>
<dbReference type="OrthoDB" id="3201966at2"/>
<proteinExistence type="predicted"/>
<dbReference type="SUPFAM" id="SSF55874">
    <property type="entry name" value="ATPase domain of HSP90 chaperone/DNA topoisomerase II/histidine kinase"/>
    <property type="match status" value="1"/>
</dbReference>
<dbReference type="STRING" id="644548.SCNU_14601"/>
<dbReference type="EMBL" id="AEUD01000013">
    <property type="protein sequence ID" value="EGD54227.1"/>
    <property type="molecule type" value="Genomic_DNA"/>
</dbReference>
<comment type="caution">
    <text evidence="1">The sequence shown here is derived from an EMBL/GenBank/DDBJ whole genome shotgun (WGS) entry which is preliminary data.</text>
</comment>
<dbReference type="eggNOG" id="COG3225">
    <property type="taxonomic scope" value="Bacteria"/>
</dbReference>
<dbReference type="RefSeq" id="WP_009680118.1">
    <property type="nucleotide sequence ID" value="NZ_AEUD01000013.1"/>
</dbReference>
<dbReference type="AlphaFoldDB" id="F1YLX6"/>
<dbReference type="NCBIfam" id="NF047352">
    <property type="entry name" value="P_loop_sacsin"/>
    <property type="match status" value="1"/>
</dbReference>
<protein>
    <recommendedName>
        <fullName evidence="3">ATP-binding region ATPase domain-containing protein</fullName>
    </recommendedName>
</protein>
<name>F1YLX6_9ACTN</name>
<evidence type="ECO:0000313" key="1">
    <source>
        <dbReference type="EMBL" id="EGD54227.1"/>
    </source>
</evidence>